<evidence type="ECO:0000313" key="2">
    <source>
        <dbReference type="EMBL" id="KAF2219565.1"/>
    </source>
</evidence>
<feature type="compositionally biased region" description="Polar residues" evidence="1">
    <location>
        <begin position="8"/>
        <end position="18"/>
    </location>
</feature>
<dbReference type="Proteomes" id="UP000799538">
    <property type="component" value="Unassembled WGS sequence"/>
</dbReference>
<protein>
    <recommendedName>
        <fullName evidence="4">F-box domain-containing protein</fullName>
    </recommendedName>
</protein>
<gene>
    <name evidence="2" type="ORF">BDZ85DRAFT_252779</name>
</gene>
<dbReference type="AlphaFoldDB" id="A0A6A6G1G8"/>
<sequence>MDAGPANERTTTTSMLSTQDREVAHVDERHFHFTKAMKIAESPYLVEMIPPHLDMRTTLLSASLVCKDWKAIIDRSARVKKTLFLQPDLRHRHITCRTCPDGPTDSFMYACACNVIEDINPTAGTARLLHPLLMTKDFKQGPIVKIKLNGILLDRLSKLPADPNSSQLGKMLICQPPLTNLHISDTYSGKRVEISIADHGPGISFGVLFKAIQPYVRDLRSTASSRTILRLSAKCEEQELFLGTSYSSFAAVDGEETHDVQYLVKRRPDSLDDTDLALLGYLA</sequence>
<evidence type="ECO:0008006" key="4">
    <source>
        <dbReference type="Google" id="ProtNLM"/>
    </source>
</evidence>
<reference evidence="3" key="1">
    <citation type="journal article" date="2020" name="Stud. Mycol.">
        <title>101 Dothideomycetes genomes: A test case for predicting lifestyles and emergence of pathogens.</title>
        <authorList>
            <person name="Haridas S."/>
            <person name="Albert R."/>
            <person name="Binder M."/>
            <person name="Bloem J."/>
            <person name="LaButti K."/>
            <person name="Salamov A."/>
            <person name="Andreopoulos B."/>
            <person name="Baker S."/>
            <person name="Barry K."/>
            <person name="Bills G."/>
            <person name="Bluhm B."/>
            <person name="Cannon C."/>
            <person name="Castanera R."/>
            <person name="Culley D."/>
            <person name="Daum C."/>
            <person name="Ezra D."/>
            <person name="Gonzalez J."/>
            <person name="Henrissat B."/>
            <person name="Kuo A."/>
            <person name="Liang C."/>
            <person name="Lipzen A."/>
            <person name="Lutzoni F."/>
            <person name="Magnuson J."/>
            <person name="Mondo S."/>
            <person name="Nolan M."/>
            <person name="Ohm R."/>
            <person name="Pangilinan J."/>
            <person name="Park H.-J."/>
            <person name="Ramirez L."/>
            <person name="Alfaro M."/>
            <person name="Sun H."/>
            <person name="Tritt A."/>
            <person name="Yoshinaga Y."/>
            <person name="Zwiers L.-H."/>
            <person name="Turgeon B."/>
            <person name="Goodwin S."/>
            <person name="Spatafora J."/>
            <person name="Crous P."/>
            <person name="Grigoriev I."/>
        </authorList>
    </citation>
    <scope>NUCLEOTIDE SEQUENCE [LARGE SCALE GENOMIC DNA]</scope>
    <source>
        <strain evidence="3">CECT 20119</strain>
    </source>
</reference>
<organism evidence="2 3">
    <name type="scientific">Elsinoe ampelina</name>
    <dbReference type="NCBI Taxonomy" id="302913"/>
    <lineage>
        <taxon>Eukaryota</taxon>
        <taxon>Fungi</taxon>
        <taxon>Dikarya</taxon>
        <taxon>Ascomycota</taxon>
        <taxon>Pezizomycotina</taxon>
        <taxon>Dothideomycetes</taxon>
        <taxon>Dothideomycetidae</taxon>
        <taxon>Myriangiales</taxon>
        <taxon>Elsinoaceae</taxon>
        <taxon>Elsinoe</taxon>
    </lineage>
</organism>
<proteinExistence type="predicted"/>
<evidence type="ECO:0000256" key="1">
    <source>
        <dbReference type="SAM" id="MobiDB-lite"/>
    </source>
</evidence>
<keyword evidence="3" id="KW-1185">Reference proteome</keyword>
<dbReference type="OrthoDB" id="3800738at2759"/>
<evidence type="ECO:0000313" key="3">
    <source>
        <dbReference type="Proteomes" id="UP000799538"/>
    </source>
</evidence>
<feature type="region of interest" description="Disordered" evidence="1">
    <location>
        <begin position="1"/>
        <end position="20"/>
    </location>
</feature>
<name>A0A6A6G1G8_9PEZI</name>
<dbReference type="EMBL" id="ML992516">
    <property type="protein sequence ID" value="KAF2219565.1"/>
    <property type="molecule type" value="Genomic_DNA"/>
</dbReference>
<accession>A0A6A6G1G8</accession>